<feature type="domain" description="Peptidase M16 N-terminal" evidence="2">
    <location>
        <begin position="24"/>
        <end position="70"/>
    </location>
</feature>
<sequence>MKQTAPALVSTEINEYILDNGLTVWLNEDHSQPKVFGAVVVMAGSKDSPNTGIAHYFEHMMFKGTEQIGTTDYAAEKVLLDAIEAKYEELAATKNSKRREAIQMEINELSIRAADFVIPNEFDRLITKYGGSKLNAGTSYDYTVYHNLFSPQYLEQWAELNSERLIRPVFRMFQSELETVYEEKNRRDDMILNRSIERLMEKYFHPHPYAYPIIGSAENLKNPRLSEMKRFFRTYYVSSNMGLILSGDFDSQRALPIIERTFSRIPRGVPDAAPTVRIRPFRGRERTTIKIPLPLLKAVALGFRGVPANHPDQPALDVAAGILNNSNGTGYLDRLMVERRLMGAMIGGESFNEAGFIGIVAVPRLSHTCRSAERMIWRELERVKQGDFTDEIFNSLKREQLRRHLTELEDIDSRSQIMVRLFSQGKTWADYREELARAEALTKEDVVRVANKYFGANYLFVKKKTGRYPKERLKKPGFAPIVPKHADATSAYSDWLDRMPVEEVRPRFVDFTHDVQTLRPADGLTLYITPNRVNNIFTLKLSYAIGLTEEPRLKLLTGYIPLLGTASLTFDALHTRLQTLGSTLDLTADEYSLTLKITGFDTAFDETLELVSGFVSGVKADDAKLKTLVDDARVANKAFFKSNNEVAEALFEFVQYGPESQFLTRPSLRDVKRTKGRELVNLFRHAVRRECTAHYCGTLPAERVVDRTLRYFSPGPDGRIAAVAPYRRLVSYDRPRVYLYHMPDVFQNIIYVYMPCQPLPTLRERHTADLFSLYFGEGMSSLMFQEIREFRSLAYYTSGAYRLPPYRLSDLPTRFVAYLSTQSDKTIDALEVLDALINHMPEHPERIDSLIRTEINRVNNAYPAFRDISTRIAEFRRDGYTDDPHRALLDDIRRMTMDDITRFYQAHVCGRKPVYVIVGNAHRIDRRRLATFGEIVRIQHQEFYR</sequence>
<dbReference type="InterPro" id="IPR011249">
    <property type="entry name" value="Metalloenz_LuxS/M16"/>
</dbReference>
<comment type="similarity">
    <text evidence="1">Belongs to the peptidase M16 family.</text>
</comment>
<evidence type="ECO:0000313" key="5">
    <source>
        <dbReference type="Proteomes" id="UP000018837"/>
    </source>
</evidence>
<name>W2C119_9BACT</name>
<dbReference type="EMBL" id="AYUF01000494">
    <property type="protein sequence ID" value="ETK00909.1"/>
    <property type="molecule type" value="Genomic_DNA"/>
</dbReference>
<organism evidence="4 5">
    <name type="scientific">Tannerella sp. oral taxon BU063 isolate Cell 2</name>
    <dbReference type="NCBI Taxonomy" id="1411148"/>
    <lineage>
        <taxon>Bacteria</taxon>
        <taxon>Pseudomonadati</taxon>
        <taxon>Bacteroidota</taxon>
        <taxon>Bacteroidia</taxon>
        <taxon>Bacteroidales</taxon>
        <taxon>Tannerellaceae</taxon>
        <taxon>Tannerella</taxon>
    </lineage>
</organism>
<dbReference type="PATRIC" id="fig|1411148.3.peg.2113"/>
<dbReference type="Gene3D" id="3.30.830.10">
    <property type="entry name" value="Metalloenzyme, LuxS/M16 peptidase-like"/>
    <property type="match status" value="3"/>
</dbReference>
<dbReference type="Pfam" id="PF00675">
    <property type="entry name" value="Peptidase_M16"/>
    <property type="match status" value="1"/>
</dbReference>
<dbReference type="InterPro" id="IPR011765">
    <property type="entry name" value="Pept_M16_N"/>
</dbReference>
<dbReference type="PANTHER" id="PTHR11851:SF49">
    <property type="entry name" value="MITOCHONDRIAL-PROCESSING PEPTIDASE SUBUNIT ALPHA"/>
    <property type="match status" value="1"/>
</dbReference>
<evidence type="ECO:0000259" key="2">
    <source>
        <dbReference type="Pfam" id="PF00675"/>
    </source>
</evidence>
<dbReference type="SUPFAM" id="SSF63411">
    <property type="entry name" value="LuxS/MPP-like metallohydrolase"/>
    <property type="match status" value="4"/>
</dbReference>
<comment type="caution">
    <text evidence="4">The sequence shown here is derived from an EMBL/GenBank/DDBJ whole genome shotgun (WGS) entry which is preliminary data.</text>
</comment>
<dbReference type="PANTHER" id="PTHR11851">
    <property type="entry name" value="METALLOPROTEASE"/>
    <property type="match status" value="1"/>
</dbReference>
<reference evidence="4 5" key="1">
    <citation type="submission" date="2013-11" db="EMBL/GenBank/DDBJ databases">
        <title>Single cell genomics of uncultured Tannerella BU063 (oral taxon 286).</title>
        <authorList>
            <person name="Beall C.J."/>
            <person name="Campbell A.G."/>
            <person name="Griffen A.L."/>
            <person name="Podar M."/>
            <person name="Leys E.J."/>
        </authorList>
    </citation>
    <scope>NUCLEOTIDE SEQUENCE [LARGE SCALE GENOMIC DNA]</scope>
    <source>
        <strain evidence="4">Cell 2</strain>
    </source>
</reference>
<feature type="domain" description="Peptidase M16 C-terminal" evidence="3">
    <location>
        <begin position="227"/>
        <end position="398"/>
    </location>
</feature>
<dbReference type="InterPro" id="IPR050361">
    <property type="entry name" value="MPP/UQCRC_Complex"/>
</dbReference>
<evidence type="ECO:0000313" key="4">
    <source>
        <dbReference type="EMBL" id="ETK00909.1"/>
    </source>
</evidence>
<evidence type="ECO:0000259" key="3">
    <source>
        <dbReference type="Pfam" id="PF05193"/>
    </source>
</evidence>
<feature type="domain" description="Peptidase M16 C-terminal" evidence="3">
    <location>
        <begin position="695"/>
        <end position="839"/>
    </location>
</feature>
<protein>
    <submittedName>
        <fullName evidence="4">Peptidase M16</fullName>
    </submittedName>
</protein>
<accession>W2C119</accession>
<evidence type="ECO:0000256" key="1">
    <source>
        <dbReference type="ARBA" id="ARBA00007261"/>
    </source>
</evidence>
<proteinExistence type="inferred from homology"/>
<dbReference type="GO" id="GO:0046872">
    <property type="term" value="F:metal ion binding"/>
    <property type="evidence" value="ECO:0007669"/>
    <property type="project" value="InterPro"/>
</dbReference>
<dbReference type="Pfam" id="PF05193">
    <property type="entry name" value="Peptidase_M16_C"/>
    <property type="match status" value="2"/>
</dbReference>
<gene>
    <name evidence="4" type="ORF">N425_12695</name>
</gene>
<dbReference type="AlphaFoldDB" id="W2C119"/>
<dbReference type="InterPro" id="IPR007863">
    <property type="entry name" value="Peptidase_M16_C"/>
</dbReference>
<dbReference type="Proteomes" id="UP000018837">
    <property type="component" value="Unassembled WGS sequence"/>
</dbReference>